<feature type="transmembrane region" description="Helical" evidence="1">
    <location>
        <begin position="362"/>
        <end position="383"/>
    </location>
</feature>
<name>A0ABX8JDF1_9BACT</name>
<keyword evidence="1" id="KW-0812">Transmembrane</keyword>
<feature type="transmembrane region" description="Helical" evidence="1">
    <location>
        <begin position="145"/>
        <end position="161"/>
    </location>
</feature>
<feature type="transmembrane region" description="Helical" evidence="1">
    <location>
        <begin position="270"/>
        <end position="288"/>
    </location>
</feature>
<reference evidence="2 3" key="1">
    <citation type="submission" date="2021-06" db="EMBL/GenBank/DDBJ databases">
        <title>Gemonas diversity in paddy soil.</title>
        <authorList>
            <person name="Liu G."/>
        </authorList>
    </citation>
    <scope>NUCLEOTIDE SEQUENCE [LARGE SCALE GENOMIC DNA]</scope>
    <source>
        <strain evidence="2 3">RG10</strain>
    </source>
</reference>
<evidence type="ECO:0000256" key="1">
    <source>
        <dbReference type="SAM" id="Phobius"/>
    </source>
</evidence>
<feature type="transmembrane region" description="Helical" evidence="1">
    <location>
        <begin position="300"/>
        <end position="327"/>
    </location>
</feature>
<evidence type="ECO:0008006" key="4">
    <source>
        <dbReference type="Google" id="ProtNLM"/>
    </source>
</evidence>
<feature type="transmembrane region" description="Helical" evidence="1">
    <location>
        <begin position="89"/>
        <end position="109"/>
    </location>
</feature>
<feature type="transmembrane region" description="Helical" evidence="1">
    <location>
        <begin position="190"/>
        <end position="209"/>
    </location>
</feature>
<accession>A0ABX8JDF1</accession>
<keyword evidence="1" id="KW-1133">Transmembrane helix</keyword>
<feature type="transmembrane region" description="Helical" evidence="1">
    <location>
        <begin position="9"/>
        <end position="30"/>
    </location>
</feature>
<feature type="transmembrane region" description="Helical" evidence="1">
    <location>
        <begin position="121"/>
        <end position="139"/>
    </location>
</feature>
<dbReference type="Proteomes" id="UP000683557">
    <property type="component" value="Chromosome"/>
</dbReference>
<proteinExistence type="predicted"/>
<dbReference type="RefSeq" id="WP_216801817.1">
    <property type="nucleotide sequence ID" value="NZ_CP076723.1"/>
</dbReference>
<gene>
    <name evidence="2" type="ORF">KP004_08045</name>
</gene>
<keyword evidence="1" id="KW-0472">Membrane</keyword>
<sequence>MSNYDRKKTFLLPSIGDVLFITIFLIIALYSGKSLLNDGDTGYHIRAGEYMLRTHSIPHHDMFSFLSPPLPWTAHEWLSEVIMALVHQAYGLTGVVIFFAFFLALSCFLLFKMMQKEDCDILVALFVVILVGGAAQLHWLARPHVFSLVIMVAWYYILDLYQYRGRNHLFLLPLIMIPWANLHGGFMGGFILLGAYFLGNLLDSFFSHGEGRTEGLRRLRGLGLAILACLAASVVNPYGLHILLFPFQLTSSKDLMDGVSEFLSPNFHEYYIKYFELLLFVLLATVGLSRFKLNLVEMILVLLFTHMSLFSARYIPLFAIIVAPIIAKRLNQVLRESDSGFARFLKQRSCNIAAIDACTTGYFWPLAAIGAVVVMVYSGRINFQFNPKIKPMAAIEFLKREQIPGNMFNNDEFGDCLIYAAAPKYKVFIDGRLDMYGADRLKEYFNVTAFKPGWEMILEKYRISWIIFPADATLSRHLLIHPEWKLIYADKVTNIFVKNVPQYRYLMEKYPNVRPAVLDDKKDEA</sequence>
<protein>
    <recommendedName>
        <fullName evidence="4">Glycosyltransferase RgtA/B/C/D-like domain-containing protein</fullName>
    </recommendedName>
</protein>
<feature type="transmembrane region" description="Helical" evidence="1">
    <location>
        <begin position="221"/>
        <end position="250"/>
    </location>
</feature>
<dbReference type="EMBL" id="CP076723">
    <property type="protein sequence ID" value="QWV95116.1"/>
    <property type="molecule type" value="Genomic_DNA"/>
</dbReference>
<evidence type="ECO:0000313" key="2">
    <source>
        <dbReference type="EMBL" id="QWV95116.1"/>
    </source>
</evidence>
<organism evidence="2 3">
    <name type="scientific">Geomonas oryzisoli</name>
    <dbReference type="NCBI Taxonomy" id="2847992"/>
    <lineage>
        <taxon>Bacteria</taxon>
        <taxon>Pseudomonadati</taxon>
        <taxon>Thermodesulfobacteriota</taxon>
        <taxon>Desulfuromonadia</taxon>
        <taxon>Geobacterales</taxon>
        <taxon>Geobacteraceae</taxon>
        <taxon>Geomonas</taxon>
    </lineage>
</organism>
<evidence type="ECO:0000313" key="3">
    <source>
        <dbReference type="Proteomes" id="UP000683557"/>
    </source>
</evidence>
<keyword evidence="3" id="KW-1185">Reference proteome</keyword>